<keyword evidence="2" id="KW-0805">Transcription regulation</keyword>
<dbReference type="GeneID" id="24565969"/>
<dbReference type="KEGG" id="bbig:BBBOND_0313300"/>
<dbReference type="GO" id="GO:0005634">
    <property type="term" value="C:nucleus"/>
    <property type="evidence" value="ECO:0007669"/>
    <property type="project" value="UniProtKB-SubCell"/>
</dbReference>
<evidence type="ECO:0000256" key="4">
    <source>
        <dbReference type="ARBA" id="ARBA00023163"/>
    </source>
</evidence>
<dbReference type="GO" id="GO:0003677">
    <property type="term" value="F:DNA binding"/>
    <property type="evidence" value="ECO:0007669"/>
    <property type="project" value="UniProtKB-KW"/>
</dbReference>
<feature type="domain" description="AP2/ERF" evidence="7">
    <location>
        <begin position="521"/>
        <end position="572"/>
    </location>
</feature>
<feature type="region of interest" description="Disordered" evidence="6">
    <location>
        <begin position="384"/>
        <end position="522"/>
    </location>
</feature>
<feature type="compositionally biased region" description="Polar residues" evidence="6">
    <location>
        <begin position="432"/>
        <end position="444"/>
    </location>
</feature>
<dbReference type="Gene3D" id="1.20.5.2050">
    <property type="match status" value="1"/>
</dbReference>
<accession>A0A061DA64</accession>
<feature type="region of interest" description="Disordered" evidence="6">
    <location>
        <begin position="241"/>
        <end position="260"/>
    </location>
</feature>
<dbReference type="RefSeq" id="XP_012769614.1">
    <property type="nucleotide sequence ID" value="XM_012914160.1"/>
</dbReference>
<organism evidence="8 9">
    <name type="scientific">Babesia bigemina</name>
    <dbReference type="NCBI Taxonomy" id="5866"/>
    <lineage>
        <taxon>Eukaryota</taxon>
        <taxon>Sar</taxon>
        <taxon>Alveolata</taxon>
        <taxon>Apicomplexa</taxon>
        <taxon>Aconoidasida</taxon>
        <taxon>Piroplasmida</taxon>
        <taxon>Babesiidae</taxon>
        <taxon>Babesia</taxon>
    </lineage>
</organism>
<reference evidence="9" key="1">
    <citation type="journal article" date="2014" name="Nucleic Acids Res.">
        <title>The evolutionary dynamics of variant antigen genes in Babesia reveal a history of genomic innovation underlying host-parasite interaction.</title>
        <authorList>
            <person name="Jackson A.P."/>
            <person name="Otto T.D."/>
            <person name="Darby A."/>
            <person name="Ramaprasad A."/>
            <person name="Xia D."/>
            <person name="Echaide I.E."/>
            <person name="Farber M."/>
            <person name="Gahlot S."/>
            <person name="Gamble J."/>
            <person name="Gupta D."/>
            <person name="Gupta Y."/>
            <person name="Jackson L."/>
            <person name="Malandrin L."/>
            <person name="Malas T.B."/>
            <person name="Moussa E."/>
            <person name="Nair M."/>
            <person name="Reid A.J."/>
            <person name="Sanders M."/>
            <person name="Sharma J."/>
            <person name="Tracey A."/>
            <person name="Quail M.A."/>
            <person name="Weir W."/>
            <person name="Wastling J.M."/>
            <person name="Hall N."/>
            <person name="Willadsen P."/>
            <person name="Lingelbach K."/>
            <person name="Shiels B."/>
            <person name="Tait A."/>
            <person name="Berriman M."/>
            <person name="Allred D.R."/>
            <person name="Pain A."/>
        </authorList>
    </citation>
    <scope>NUCLEOTIDE SEQUENCE [LARGE SCALE GENOMIC DNA]</scope>
    <source>
        <strain evidence="9">Bond</strain>
    </source>
</reference>
<comment type="subcellular location">
    <subcellularLocation>
        <location evidence="1">Nucleus</location>
    </subcellularLocation>
</comment>
<feature type="compositionally biased region" description="Polar residues" evidence="6">
    <location>
        <begin position="243"/>
        <end position="260"/>
    </location>
</feature>
<dbReference type="AlphaFoldDB" id="A0A061DA64"/>
<feature type="compositionally biased region" description="Basic residues" evidence="6">
    <location>
        <begin position="500"/>
        <end position="511"/>
    </location>
</feature>
<dbReference type="Proteomes" id="UP000033188">
    <property type="component" value="Chromosome 3"/>
</dbReference>
<keyword evidence="9" id="KW-1185">Reference proteome</keyword>
<evidence type="ECO:0000256" key="5">
    <source>
        <dbReference type="ARBA" id="ARBA00023242"/>
    </source>
</evidence>
<dbReference type="InterPro" id="IPR001471">
    <property type="entry name" value="AP2/ERF_dom"/>
</dbReference>
<evidence type="ECO:0000313" key="9">
    <source>
        <dbReference type="Proteomes" id="UP000033188"/>
    </source>
</evidence>
<feature type="region of interest" description="Disordered" evidence="6">
    <location>
        <begin position="26"/>
        <end position="53"/>
    </location>
</feature>
<evidence type="ECO:0000256" key="2">
    <source>
        <dbReference type="ARBA" id="ARBA00023015"/>
    </source>
</evidence>
<evidence type="ECO:0000313" key="8">
    <source>
        <dbReference type="EMBL" id="CDR97428.1"/>
    </source>
</evidence>
<dbReference type="Pfam" id="PF00847">
    <property type="entry name" value="AP2"/>
    <property type="match status" value="1"/>
</dbReference>
<evidence type="ECO:0000256" key="3">
    <source>
        <dbReference type="ARBA" id="ARBA00023125"/>
    </source>
</evidence>
<dbReference type="EMBL" id="LK391709">
    <property type="protein sequence ID" value="CDR97428.1"/>
    <property type="molecule type" value="Genomic_DNA"/>
</dbReference>
<protein>
    <recommendedName>
        <fullName evidence="7">AP2/ERF domain-containing protein</fullName>
    </recommendedName>
</protein>
<dbReference type="STRING" id="5866.A0A061DA64"/>
<dbReference type="OMA" id="YVQTSYE"/>
<gene>
    <name evidence="8" type="ORF">BBBOND_0313300</name>
</gene>
<keyword evidence="4" id="KW-0804">Transcription</keyword>
<sequence length="579" mass="63641">MSHNSSGLNPYGSYGDMAPSLPLEKCAGAEGSLGTKEGESLSFEPYDETTTQRSTSLVDDSFGNVESYPSDANYYGDRTGCRSSFTDGFADVDTVDMAIETNLFADTEYPGDCLDHYVNTYGNGRCVGSTCGFRGFTPISEEGSVDAVHPSIRPLSTPEASSIMDDFSRYGLTPRFRQVDTPCQPFTRQGTFIEPNHHLENFVRATSQLCQSMESSFTRPSSECTRSDFSGFGIGGMRVTTPPAGSSLEQRGTSPADSSLPTQYFQSSDAQAYDSELFFTPTLSNKDTRMCNNYSVASNYCVYVGSDSNVQTCGCNMSRPCGGNCHVSGCPLVTSELEPSTEHWPVSGSSHLQSLVRRLDCVVESYKTVPRACADSTNFRRLKSRSVQHHNKGGFSSARESISSNSGEFVKRSSSIPAEFSERREESPSSEYYVQTSYEDSPYNNDMLGEVDPPAKHKKTSSIPAGDSAAEIEMPSRNEYGRFVPSRTTSVDSGTDGRPHHTTPKSSKKKSNPAANHTGEKVSGVWYDTNRHLWRVVYMKGNKRKTQGFSSIKLGYEEARRKAIAMRHEMVAMRRPDKI</sequence>
<keyword evidence="3" id="KW-0238">DNA-binding</keyword>
<evidence type="ECO:0000256" key="1">
    <source>
        <dbReference type="ARBA" id="ARBA00004123"/>
    </source>
</evidence>
<name>A0A061DA64_BABBI</name>
<dbReference type="GO" id="GO:0003700">
    <property type="term" value="F:DNA-binding transcription factor activity"/>
    <property type="evidence" value="ECO:0007669"/>
    <property type="project" value="InterPro"/>
</dbReference>
<evidence type="ECO:0000259" key="7">
    <source>
        <dbReference type="Pfam" id="PF00847"/>
    </source>
</evidence>
<dbReference type="VEuPathDB" id="PiroplasmaDB:BBBOND_0313300"/>
<dbReference type="OrthoDB" id="372718at2759"/>
<keyword evidence="5" id="KW-0539">Nucleus</keyword>
<evidence type="ECO:0000256" key="6">
    <source>
        <dbReference type="SAM" id="MobiDB-lite"/>
    </source>
</evidence>
<proteinExistence type="predicted"/>
<feature type="compositionally biased region" description="Polar residues" evidence="6">
    <location>
        <begin position="398"/>
        <end position="416"/>
    </location>
</feature>